<comment type="caution">
    <text evidence="1">The sequence shown here is derived from an EMBL/GenBank/DDBJ whole genome shotgun (WGS) entry which is preliminary data.</text>
</comment>
<dbReference type="Proteomes" id="UP000186922">
    <property type="component" value="Unassembled WGS sequence"/>
</dbReference>
<name>A0A1D1VMP5_RAMVA</name>
<gene>
    <name evidence="1" type="primary">RvY_12130-1</name>
    <name evidence="1" type="synonym">RvY_12130.1</name>
    <name evidence="1" type="ORF">RvY_12130</name>
</gene>
<sequence>MDYLRERNNQSLIRYSHTNIFQPNDRAGDCASVADDSQYLISRWYYTRGMSRSTATDIFLWPSKHRLLSA</sequence>
<keyword evidence="2" id="KW-1185">Reference proteome</keyword>
<dbReference type="EMBL" id="BDGG01000007">
    <property type="protein sequence ID" value="GAV01413.1"/>
    <property type="molecule type" value="Genomic_DNA"/>
</dbReference>
<proteinExistence type="predicted"/>
<evidence type="ECO:0000313" key="1">
    <source>
        <dbReference type="EMBL" id="GAV01413.1"/>
    </source>
</evidence>
<protein>
    <submittedName>
        <fullName evidence="1">Uncharacterized protein</fullName>
    </submittedName>
</protein>
<accession>A0A1D1VMP5</accession>
<dbReference type="AlphaFoldDB" id="A0A1D1VMP5"/>
<organism evidence="1 2">
    <name type="scientific">Ramazzottius varieornatus</name>
    <name type="common">Water bear</name>
    <name type="synonym">Tardigrade</name>
    <dbReference type="NCBI Taxonomy" id="947166"/>
    <lineage>
        <taxon>Eukaryota</taxon>
        <taxon>Metazoa</taxon>
        <taxon>Ecdysozoa</taxon>
        <taxon>Tardigrada</taxon>
        <taxon>Eutardigrada</taxon>
        <taxon>Parachela</taxon>
        <taxon>Hypsibioidea</taxon>
        <taxon>Ramazzottiidae</taxon>
        <taxon>Ramazzottius</taxon>
    </lineage>
</organism>
<evidence type="ECO:0000313" key="2">
    <source>
        <dbReference type="Proteomes" id="UP000186922"/>
    </source>
</evidence>
<reference evidence="1 2" key="1">
    <citation type="journal article" date="2016" name="Nat. Commun.">
        <title>Extremotolerant tardigrade genome and improved radiotolerance of human cultured cells by tardigrade-unique protein.</title>
        <authorList>
            <person name="Hashimoto T."/>
            <person name="Horikawa D.D."/>
            <person name="Saito Y."/>
            <person name="Kuwahara H."/>
            <person name="Kozuka-Hata H."/>
            <person name="Shin-I T."/>
            <person name="Minakuchi Y."/>
            <person name="Ohishi K."/>
            <person name="Motoyama A."/>
            <person name="Aizu T."/>
            <person name="Enomoto A."/>
            <person name="Kondo K."/>
            <person name="Tanaka S."/>
            <person name="Hara Y."/>
            <person name="Koshikawa S."/>
            <person name="Sagara H."/>
            <person name="Miura T."/>
            <person name="Yokobori S."/>
            <person name="Miyagawa K."/>
            <person name="Suzuki Y."/>
            <person name="Kubo T."/>
            <person name="Oyama M."/>
            <person name="Kohara Y."/>
            <person name="Fujiyama A."/>
            <person name="Arakawa K."/>
            <person name="Katayama T."/>
            <person name="Toyoda A."/>
            <person name="Kunieda T."/>
        </authorList>
    </citation>
    <scope>NUCLEOTIDE SEQUENCE [LARGE SCALE GENOMIC DNA]</scope>
    <source>
        <strain evidence="1 2">YOKOZUNA-1</strain>
    </source>
</reference>